<accession>A0ABR3A4Y8</accession>
<name>A0ABR3A4Y8_9AGAR</name>
<dbReference type="InterPro" id="IPR001087">
    <property type="entry name" value="GDSL"/>
</dbReference>
<sequence>MTILDTAQTIIIFGDSYSSEGDAPDTTWVKHLRKDLSSDVVMHNFSFPGATAEHDLADQLFQYLSKPRPNDELWSASPPNEICYILFFGINDCGSNQECFLSDIVSKILEAAQRLYDEAAARNFLFIDVPPIDRSPSGVKFDCADIIERRVQTWNEEFRTQIVEFQANTATAKVNIFSLHQVLSKILDDPEDFDFTEDDSTTEGGAIWVDELHLTSEVHEIIAEQIRKAS</sequence>
<proteinExistence type="predicted"/>
<reference evidence="1 2" key="1">
    <citation type="submission" date="2024-05" db="EMBL/GenBank/DDBJ databases">
        <title>A draft genome resource for the thread blight pathogen Marasmius tenuissimus strain MS-2.</title>
        <authorList>
            <person name="Yulfo-Soto G.E."/>
            <person name="Baruah I.K."/>
            <person name="Amoako-Attah I."/>
            <person name="Bukari Y."/>
            <person name="Meinhardt L.W."/>
            <person name="Bailey B.A."/>
            <person name="Cohen S.P."/>
        </authorList>
    </citation>
    <scope>NUCLEOTIDE SEQUENCE [LARGE SCALE GENOMIC DNA]</scope>
    <source>
        <strain evidence="1 2">MS-2</strain>
    </source>
</reference>
<protein>
    <recommendedName>
        <fullName evidence="3">SGNH hydrolase-type esterase domain-containing protein</fullName>
    </recommendedName>
</protein>
<evidence type="ECO:0000313" key="1">
    <source>
        <dbReference type="EMBL" id="KAL0068064.1"/>
    </source>
</evidence>
<dbReference type="Gene3D" id="3.40.50.1110">
    <property type="entry name" value="SGNH hydrolase"/>
    <property type="match status" value="1"/>
</dbReference>
<gene>
    <name evidence="1" type="ORF">AAF712_004968</name>
</gene>
<dbReference type="Proteomes" id="UP001437256">
    <property type="component" value="Unassembled WGS sequence"/>
</dbReference>
<dbReference type="EMBL" id="JBBXMP010000021">
    <property type="protein sequence ID" value="KAL0068064.1"/>
    <property type="molecule type" value="Genomic_DNA"/>
</dbReference>
<evidence type="ECO:0000313" key="2">
    <source>
        <dbReference type="Proteomes" id="UP001437256"/>
    </source>
</evidence>
<keyword evidence="2" id="KW-1185">Reference proteome</keyword>
<organism evidence="1 2">
    <name type="scientific">Marasmius tenuissimus</name>
    <dbReference type="NCBI Taxonomy" id="585030"/>
    <lineage>
        <taxon>Eukaryota</taxon>
        <taxon>Fungi</taxon>
        <taxon>Dikarya</taxon>
        <taxon>Basidiomycota</taxon>
        <taxon>Agaricomycotina</taxon>
        <taxon>Agaricomycetes</taxon>
        <taxon>Agaricomycetidae</taxon>
        <taxon>Agaricales</taxon>
        <taxon>Marasmiineae</taxon>
        <taxon>Marasmiaceae</taxon>
        <taxon>Marasmius</taxon>
    </lineage>
</organism>
<comment type="caution">
    <text evidence="1">The sequence shown here is derived from an EMBL/GenBank/DDBJ whole genome shotgun (WGS) entry which is preliminary data.</text>
</comment>
<evidence type="ECO:0008006" key="3">
    <source>
        <dbReference type="Google" id="ProtNLM"/>
    </source>
</evidence>
<dbReference type="Pfam" id="PF00657">
    <property type="entry name" value="Lipase_GDSL"/>
    <property type="match status" value="1"/>
</dbReference>
<dbReference type="InterPro" id="IPR036514">
    <property type="entry name" value="SGNH_hydro_sf"/>
</dbReference>
<dbReference type="SUPFAM" id="SSF52266">
    <property type="entry name" value="SGNH hydrolase"/>
    <property type="match status" value="1"/>
</dbReference>